<feature type="compositionally biased region" description="Polar residues" evidence="1">
    <location>
        <begin position="736"/>
        <end position="755"/>
    </location>
</feature>
<dbReference type="PANTHER" id="PTHR47219:SF20">
    <property type="entry name" value="TBC1 DOMAIN FAMILY MEMBER 2B"/>
    <property type="match status" value="1"/>
</dbReference>
<dbReference type="STRING" id="431595.K3WHP6"/>
<dbReference type="OMA" id="MINAPDW"/>
<feature type="compositionally biased region" description="Basic residues" evidence="1">
    <location>
        <begin position="724"/>
        <end position="735"/>
    </location>
</feature>
<feature type="compositionally biased region" description="Polar residues" evidence="1">
    <location>
        <begin position="667"/>
        <end position="703"/>
    </location>
</feature>
<dbReference type="PROSITE" id="PS50021">
    <property type="entry name" value="CH"/>
    <property type="match status" value="1"/>
</dbReference>
<keyword evidence="5" id="KW-1185">Reference proteome</keyword>
<accession>K3WHP6</accession>
<feature type="compositionally biased region" description="Low complexity" evidence="1">
    <location>
        <begin position="967"/>
        <end position="978"/>
    </location>
</feature>
<feature type="compositionally biased region" description="Basic and acidic residues" evidence="1">
    <location>
        <begin position="870"/>
        <end position="896"/>
    </location>
</feature>
<feature type="region of interest" description="Disordered" evidence="1">
    <location>
        <begin position="1087"/>
        <end position="1119"/>
    </location>
</feature>
<dbReference type="PANTHER" id="PTHR47219">
    <property type="entry name" value="RAB GTPASE-ACTIVATING PROTEIN 1-LIKE"/>
    <property type="match status" value="1"/>
</dbReference>
<reference evidence="5" key="2">
    <citation type="submission" date="2010-04" db="EMBL/GenBank/DDBJ databases">
        <authorList>
            <person name="Buell R."/>
            <person name="Hamilton J."/>
            <person name="Hostetler J."/>
        </authorList>
    </citation>
    <scope>NUCLEOTIDE SEQUENCE [LARGE SCALE GENOMIC DNA]</scope>
    <source>
        <strain evidence="5">DAOM:BR144</strain>
    </source>
</reference>
<reference evidence="5" key="1">
    <citation type="journal article" date="2010" name="Genome Biol.">
        <title>Genome sequence of the necrotrophic plant pathogen Pythium ultimum reveals original pathogenicity mechanisms and effector repertoire.</title>
        <authorList>
            <person name="Levesque C.A."/>
            <person name="Brouwer H."/>
            <person name="Cano L."/>
            <person name="Hamilton J.P."/>
            <person name="Holt C."/>
            <person name="Huitema E."/>
            <person name="Raffaele S."/>
            <person name="Robideau G.P."/>
            <person name="Thines M."/>
            <person name="Win J."/>
            <person name="Zerillo M.M."/>
            <person name="Beakes G.W."/>
            <person name="Boore J.L."/>
            <person name="Busam D."/>
            <person name="Dumas B."/>
            <person name="Ferriera S."/>
            <person name="Fuerstenberg S.I."/>
            <person name="Gachon C.M."/>
            <person name="Gaulin E."/>
            <person name="Govers F."/>
            <person name="Grenville-Briggs L."/>
            <person name="Horner N."/>
            <person name="Hostetler J."/>
            <person name="Jiang R.H."/>
            <person name="Johnson J."/>
            <person name="Krajaejun T."/>
            <person name="Lin H."/>
            <person name="Meijer H.J."/>
            <person name="Moore B."/>
            <person name="Morris P."/>
            <person name="Phuntmart V."/>
            <person name="Puiu D."/>
            <person name="Shetty J."/>
            <person name="Stajich J.E."/>
            <person name="Tripathy S."/>
            <person name="Wawra S."/>
            <person name="van West P."/>
            <person name="Whitty B.R."/>
            <person name="Coutinho P.M."/>
            <person name="Henrissat B."/>
            <person name="Martin F."/>
            <person name="Thomas P.D."/>
            <person name="Tyler B.M."/>
            <person name="De Vries R.P."/>
            <person name="Kamoun S."/>
            <person name="Yandell M."/>
            <person name="Tisserat N."/>
            <person name="Buell C.R."/>
        </authorList>
    </citation>
    <scope>NUCLEOTIDE SEQUENCE</scope>
    <source>
        <strain evidence="5">DAOM:BR144</strain>
    </source>
</reference>
<evidence type="ECO:0000256" key="1">
    <source>
        <dbReference type="SAM" id="MobiDB-lite"/>
    </source>
</evidence>
<feature type="domain" description="Rab-GAP TBC" evidence="3">
    <location>
        <begin position="243"/>
        <end position="433"/>
    </location>
</feature>
<dbReference type="eggNOG" id="KOG4347">
    <property type="taxonomic scope" value="Eukaryota"/>
</dbReference>
<feature type="compositionally biased region" description="Low complexity" evidence="1">
    <location>
        <begin position="915"/>
        <end position="942"/>
    </location>
</feature>
<feature type="domain" description="Calponin-homology (CH)" evidence="2">
    <location>
        <begin position="8"/>
        <end position="135"/>
    </location>
</feature>
<evidence type="ECO:0000259" key="2">
    <source>
        <dbReference type="PROSITE" id="PS50021"/>
    </source>
</evidence>
<dbReference type="SMART" id="SM00164">
    <property type="entry name" value="TBC"/>
    <property type="match status" value="1"/>
</dbReference>
<dbReference type="EnsemblProtists" id="PYU1_T004488">
    <property type="protein sequence ID" value="PYU1_T004488"/>
    <property type="gene ID" value="PYU1_G004478"/>
</dbReference>
<dbReference type="InterPro" id="IPR050302">
    <property type="entry name" value="Rab_GAP_TBC_domain"/>
</dbReference>
<evidence type="ECO:0000313" key="4">
    <source>
        <dbReference type="EnsemblProtists" id="PYU1_T004488"/>
    </source>
</evidence>
<evidence type="ECO:0000259" key="3">
    <source>
        <dbReference type="PROSITE" id="PS50086"/>
    </source>
</evidence>
<dbReference type="FunFam" id="1.10.8.270:FF:000016">
    <property type="entry name" value="TBC1 domain family member 2A"/>
    <property type="match status" value="1"/>
</dbReference>
<dbReference type="VEuPathDB" id="FungiDB:PYU1_G004478"/>
<evidence type="ECO:0000313" key="5">
    <source>
        <dbReference type="Proteomes" id="UP000019132"/>
    </source>
</evidence>
<feature type="region of interest" description="Disordered" evidence="1">
    <location>
        <begin position="819"/>
        <end position="991"/>
    </location>
</feature>
<protein>
    <recommendedName>
        <fullName evidence="6">Rab-GAP TBC domain-containing protein</fullName>
    </recommendedName>
</protein>
<dbReference type="SMART" id="SM00033">
    <property type="entry name" value="CH"/>
    <property type="match status" value="1"/>
</dbReference>
<dbReference type="GO" id="GO:0005096">
    <property type="term" value="F:GTPase activator activity"/>
    <property type="evidence" value="ECO:0007669"/>
    <property type="project" value="TreeGrafter"/>
</dbReference>
<dbReference type="GO" id="GO:0031267">
    <property type="term" value="F:small GTPase binding"/>
    <property type="evidence" value="ECO:0007669"/>
    <property type="project" value="TreeGrafter"/>
</dbReference>
<dbReference type="Gene3D" id="1.10.8.270">
    <property type="entry name" value="putative rabgap domain of human tbc1 domain family member 14 like domains"/>
    <property type="match status" value="1"/>
</dbReference>
<dbReference type="InParanoid" id="K3WHP6"/>
<dbReference type="CDD" id="cd00014">
    <property type="entry name" value="CH_SF"/>
    <property type="match status" value="1"/>
</dbReference>
<feature type="region of interest" description="Disordered" evidence="1">
    <location>
        <begin position="646"/>
        <end position="704"/>
    </location>
</feature>
<name>K3WHP6_GLOUD</name>
<dbReference type="InterPro" id="IPR036872">
    <property type="entry name" value="CH_dom_sf"/>
</dbReference>
<dbReference type="Proteomes" id="UP000019132">
    <property type="component" value="Unassembled WGS sequence"/>
</dbReference>
<feature type="compositionally biased region" description="Polar residues" evidence="1">
    <location>
        <begin position="518"/>
        <end position="528"/>
    </location>
</feature>
<evidence type="ECO:0008006" key="6">
    <source>
        <dbReference type="Google" id="ProtNLM"/>
    </source>
</evidence>
<feature type="compositionally biased region" description="Low complexity" evidence="1">
    <location>
        <begin position="1103"/>
        <end position="1116"/>
    </location>
</feature>
<dbReference type="SUPFAM" id="SSF47576">
    <property type="entry name" value="Calponin-homology domain, CH-domain"/>
    <property type="match status" value="1"/>
</dbReference>
<feature type="region of interest" description="Disordered" evidence="1">
    <location>
        <begin position="723"/>
        <end position="791"/>
    </location>
</feature>
<proteinExistence type="predicted"/>
<dbReference type="HOGENOM" id="CLU_009672_0_0_1"/>
<dbReference type="Gene3D" id="1.10.472.80">
    <property type="entry name" value="Ypt/Rab-GAP domain of gyp1p, domain 3"/>
    <property type="match status" value="1"/>
</dbReference>
<feature type="region of interest" description="Disordered" evidence="1">
    <location>
        <begin position="1158"/>
        <end position="1183"/>
    </location>
</feature>
<sequence length="1198" mass="134498">MLVPPKATSSGEIAQRWMEMVLGEKFQSEFTVVLRSGVALCDLANRVFKALGMKDKVVAFDEHASDDGEMDGGIDAMVYVSNRPPRGATQNIRAYLSACELLGVSAEDMFEPDDLLQYRNIDKVYRNILALQIVAVSLSTRRSIDDRSSLGAKPIFSPISDPGGITFLHDDGVDSPSLIDLVQHQSWPQLLFEYEYQQLKQEEQNKSNDPSATEGLGKLAHDIWGTEERIRALLMNEDHELGLVPDDLHGKLWMLASGAELEMRRHKGQYQRLVDMEAESTEATRQIDVDLYRTVSKTDKTLWNEDKTQQMRRVLVAYSYYNPTLGYCQGLNYIVARILLFLDEEEAFYLLIKMIRLVPEDYYTSMLGLAVDQHVFTDLVRIQTPDITEHLTDLGGSGVELSLACTEWFLTLFASPCDKEVTVRIWDSIFLLGDEMLFRVALALMQLEKSTLINCKNYGDMLKHLNEIGRENTDASDLLRLSRDQDCVYRARIEDFRAHHRLQLASGIVASAVESEDATVTSSTGRPSTENKAESRIRQIGKAAKRHSIFKHLDRNAGRESKTFDRYITDDFSAMLQKEHPNFACYYDGAPPMVFDRYWGSKESYNQWGTRHVKHIALGPEEDLGLERWRLQSDAPSFHTNRRLATSSVSEIPIPGRGLPRERRSKSTAFIQTKKSGQGTPGSSGVTHTLSQSGTNEDVSQYGRSPRTWIQKIEDWHKEMKIQKEKKKAEKKLRQGQRSDSVFSSSATRGSQMSQLDERGSSTVRRHRKSFSSSPPRSHHKGGLRDTASMENLHSPVDRLASSVGPRKKGKDLSEVPLARSFSDPFHSPNGVLHGRSPWQQQQQKKPSRRDIQAEIDAQIVMRSQDPYNEDFKRGDDERISDYGAERGRSRREQSSHNRASNGSNGAAHRHSDYSATSRASIQSSTSSISYAPVPASAAARSTTTEEKMLQRRRSNNDIRRPPLQHPKASSSNSSYSKVPPPPPSESEYSVSPVFSQLRNSNSNSTTYQDEEYDAMKSPYMQPIMRRNMSMPAVENLQPSGSASHKWMLRTVGTKRPPTAADSARVIRDRAHVVSYLQRKLSDASSLAGSISRSPRGDRMDVTRLSGSSSGSSRTSDIFGSNRSAVLTKPYRKGSFSFFDKLSSDLESCLDDLNTSYLDDSDLASDVGSSTLPLPTKNGGASALDEWRRRSSFAAYRS</sequence>
<dbReference type="EMBL" id="GL376631">
    <property type="status" value="NOT_ANNOTATED_CDS"/>
    <property type="molecule type" value="Genomic_DNA"/>
</dbReference>
<dbReference type="SUPFAM" id="SSF47923">
    <property type="entry name" value="Ypt/Rab-GAP domain of gyp1p"/>
    <property type="match status" value="2"/>
</dbReference>
<reference evidence="4" key="3">
    <citation type="submission" date="2015-02" db="UniProtKB">
        <authorList>
            <consortium name="EnsemblProtists"/>
        </authorList>
    </citation>
    <scope>IDENTIFICATION</scope>
    <source>
        <strain evidence="4">DAOM BR144</strain>
    </source>
</reference>
<feature type="region of interest" description="Disordered" evidence="1">
    <location>
        <begin position="517"/>
        <end position="537"/>
    </location>
</feature>
<organism evidence="4 5">
    <name type="scientific">Globisporangium ultimum (strain ATCC 200006 / CBS 805.95 / DAOM BR144)</name>
    <name type="common">Pythium ultimum</name>
    <dbReference type="NCBI Taxonomy" id="431595"/>
    <lineage>
        <taxon>Eukaryota</taxon>
        <taxon>Sar</taxon>
        <taxon>Stramenopiles</taxon>
        <taxon>Oomycota</taxon>
        <taxon>Peronosporomycetes</taxon>
        <taxon>Pythiales</taxon>
        <taxon>Pythiaceae</taxon>
        <taxon>Globisporangium</taxon>
    </lineage>
</organism>
<dbReference type="AlphaFoldDB" id="K3WHP6"/>
<dbReference type="PROSITE" id="PS50086">
    <property type="entry name" value="TBC_RABGAP"/>
    <property type="match status" value="1"/>
</dbReference>
<dbReference type="InterPro" id="IPR000195">
    <property type="entry name" value="Rab-GAP-TBC_dom"/>
</dbReference>
<dbReference type="Gene3D" id="1.10.418.10">
    <property type="entry name" value="Calponin-like domain"/>
    <property type="match status" value="1"/>
</dbReference>
<feature type="compositionally biased region" description="Basic and acidic residues" evidence="1">
    <location>
        <begin position="944"/>
        <end position="961"/>
    </location>
</feature>
<dbReference type="InterPro" id="IPR001715">
    <property type="entry name" value="CH_dom"/>
</dbReference>
<dbReference type="InterPro" id="IPR035969">
    <property type="entry name" value="Rab-GAP_TBC_sf"/>
</dbReference>
<dbReference type="Pfam" id="PF00566">
    <property type="entry name" value="RabGAP-TBC"/>
    <property type="match status" value="1"/>
</dbReference>
<dbReference type="Pfam" id="PF00307">
    <property type="entry name" value="CH"/>
    <property type="match status" value="1"/>
</dbReference>